<comment type="caution">
    <text evidence="2">The sequence shown here is derived from an EMBL/GenBank/DDBJ whole genome shotgun (WGS) entry which is preliminary data.</text>
</comment>
<dbReference type="Proteomes" id="UP000623795">
    <property type="component" value="Unassembled WGS sequence"/>
</dbReference>
<name>A0ABX1PX53_9RHOO</name>
<keyword evidence="3" id="KW-1185">Reference proteome</keyword>
<dbReference type="InterPro" id="IPR023606">
    <property type="entry name" value="CoA-Trfase_III_dom_1_sf"/>
</dbReference>
<accession>A0ABX1PX53</accession>
<reference evidence="2 3" key="1">
    <citation type="submission" date="2019-12" db="EMBL/GenBank/DDBJ databases">
        <title>Comparative genomics gives insights into the taxonomy of the Azoarcus-Aromatoleum group and reveals separate origins of nif in the plant-associated Azoarcus and non-plant-associated Aromatoleum sub-groups.</title>
        <authorList>
            <person name="Lafos M."/>
            <person name="Maluk M."/>
            <person name="Batista M."/>
            <person name="Junghare M."/>
            <person name="Carmona M."/>
            <person name="Faoro H."/>
            <person name="Cruz L.M."/>
            <person name="Battistoni F."/>
            <person name="De Souza E."/>
            <person name="Pedrosa F."/>
            <person name="Chen W.-M."/>
            <person name="Poole P.S."/>
            <person name="Dixon R.A."/>
            <person name="James E.K."/>
        </authorList>
    </citation>
    <scope>NUCLEOTIDE SEQUENCE [LARGE SCALE GENOMIC DNA]</scope>
    <source>
        <strain evidence="2 3">Td21</strain>
    </source>
</reference>
<gene>
    <name evidence="2" type="ORF">GPA22_08475</name>
</gene>
<dbReference type="InterPro" id="IPR044855">
    <property type="entry name" value="CoA-Trfase_III_dom3_sf"/>
</dbReference>
<dbReference type="PANTHER" id="PTHR48207">
    <property type="entry name" value="SUCCINATE--HYDROXYMETHYLGLUTARATE COA-TRANSFERASE"/>
    <property type="match status" value="1"/>
</dbReference>
<evidence type="ECO:0000256" key="1">
    <source>
        <dbReference type="ARBA" id="ARBA00022679"/>
    </source>
</evidence>
<keyword evidence="1 2" id="KW-0808">Transferase</keyword>
<organism evidence="2 3">
    <name type="scientific">Aromatoleum toluvorans</name>
    <dbReference type="NCBI Taxonomy" id="92002"/>
    <lineage>
        <taxon>Bacteria</taxon>
        <taxon>Pseudomonadati</taxon>
        <taxon>Pseudomonadota</taxon>
        <taxon>Betaproteobacteria</taxon>
        <taxon>Rhodocyclales</taxon>
        <taxon>Rhodocyclaceae</taxon>
        <taxon>Aromatoleum</taxon>
    </lineage>
</organism>
<dbReference type="Pfam" id="PF02515">
    <property type="entry name" value="CoA_transf_3"/>
    <property type="match status" value="1"/>
</dbReference>
<dbReference type="PANTHER" id="PTHR48207:SF3">
    <property type="entry name" value="SUCCINATE--HYDROXYMETHYLGLUTARATE COA-TRANSFERASE"/>
    <property type="match status" value="1"/>
</dbReference>
<dbReference type="Gene3D" id="3.40.50.10540">
    <property type="entry name" value="Crotonobetainyl-coa:carnitine coa-transferase, domain 1"/>
    <property type="match status" value="1"/>
</dbReference>
<dbReference type="InterPro" id="IPR050483">
    <property type="entry name" value="CoA-transferase_III_domain"/>
</dbReference>
<dbReference type="EMBL" id="WTVN01000010">
    <property type="protein sequence ID" value="NMG43765.1"/>
    <property type="molecule type" value="Genomic_DNA"/>
</dbReference>
<evidence type="ECO:0000313" key="3">
    <source>
        <dbReference type="Proteomes" id="UP000623795"/>
    </source>
</evidence>
<protein>
    <submittedName>
        <fullName evidence="2">CoA transferase</fullName>
    </submittedName>
</protein>
<proteinExistence type="predicted"/>
<dbReference type="GO" id="GO:0016740">
    <property type="term" value="F:transferase activity"/>
    <property type="evidence" value="ECO:0007669"/>
    <property type="project" value="UniProtKB-KW"/>
</dbReference>
<dbReference type="SUPFAM" id="SSF89796">
    <property type="entry name" value="CoA-transferase family III (CaiB/BaiF)"/>
    <property type="match status" value="1"/>
</dbReference>
<dbReference type="RefSeq" id="WP_169255663.1">
    <property type="nucleotide sequence ID" value="NZ_WTVN01000010.1"/>
</dbReference>
<dbReference type="Gene3D" id="3.30.1540.10">
    <property type="entry name" value="formyl-coa transferase, domain 3"/>
    <property type="match status" value="1"/>
</dbReference>
<dbReference type="InterPro" id="IPR003673">
    <property type="entry name" value="CoA-Trfase_fam_III"/>
</dbReference>
<sequence length="398" mass="43524">MKRRTILSMEQALSMPYATLRFAQLGWRVIRLESTPAGDGLPGDPNRYIGGKVADDDRRTYFIAPNVGKEAIALNLKEPDGQALLRRLLVVLDVDVFCCNTVPRRYRQLGIDYETLSAAKPDLIWAGISAMGPDYPDAPGYDPVLQAMAGYMELTGPADGPPTLAGVPIIDLKSGDEVYANVMMALLERAETGKGTRIDVSMLQAAASWLITTLPLLDFDCQPAEITRCGNEHRKFIPTNVYPTADGFIYMAIGSDVQWKRLTEIPKFASIGSAARATNEGRHRERDAIHRDVAAVTSRYPTAGIAADFRDATIPHAPIHDIPAVREMEAIRRRLTTTRMPGGKLVHMQPMAVNVTGADGEELPFPPRYGQHTDAVLREAGCSDDEIALLRTRGIAAG</sequence>
<evidence type="ECO:0000313" key="2">
    <source>
        <dbReference type="EMBL" id="NMG43765.1"/>
    </source>
</evidence>